<comment type="caution">
    <text evidence="2">The sequence shown here is derived from an EMBL/GenBank/DDBJ whole genome shotgun (WGS) entry which is preliminary data.</text>
</comment>
<dbReference type="EMBL" id="CAJOBC010004046">
    <property type="protein sequence ID" value="CAF3812323.1"/>
    <property type="molecule type" value="Genomic_DNA"/>
</dbReference>
<accession>A0A814JYU0</accession>
<protein>
    <submittedName>
        <fullName evidence="2">Uncharacterized protein</fullName>
    </submittedName>
</protein>
<evidence type="ECO:0000256" key="1">
    <source>
        <dbReference type="SAM" id="MobiDB-lite"/>
    </source>
</evidence>
<gene>
    <name evidence="2" type="ORF">GPM918_LOCUS15834</name>
    <name evidence="3" type="ORF">SRO942_LOCUS15834</name>
</gene>
<keyword evidence="4" id="KW-1185">Reference proteome</keyword>
<name>A0A814JYU0_9BILA</name>
<feature type="non-terminal residue" evidence="2">
    <location>
        <position position="1"/>
    </location>
</feature>
<dbReference type="Proteomes" id="UP000681722">
    <property type="component" value="Unassembled WGS sequence"/>
</dbReference>
<dbReference type="AlphaFoldDB" id="A0A814JYU0"/>
<proteinExistence type="predicted"/>
<reference evidence="2" key="1">
    <citation type="submission" date="2021-02" db="EMBL/GenBank/DDBJ databases">
        <authorList>
            <person name="Nowell W R."/>
        </authorList>
    </citation>
    <scope>NUCLEOTIDE SEQUENCE</scope>
</reference>
<dbReference type="Proteomes" id="UP000663829">
    <property type="component" value="Unassembled WGS sequence"/>
</dbReference>
<evidence type="ECO:0000313" key="2">
    <source>
        <dbReference type="EMBL" id="CAF1042124.1"/>
    </source>
</evidence>
<evidence type="ECO:0000313" key="3">
    <source>
        <dbReference type="EMBL" id="CAF3812323.1"/>
    </source>
</evidence>
<sequence length="34" mass="4008">KYDRLFEQDDNESRKRSIEKDTGGIIKNDDIPIV</sequence>
<feature type="region of interest" description="Disordered" evidence="1">
    <location>
        <begin position="1"/>
        <end position="34"/>
    </location>
</feature>
<dbReference type="EMBL" id="CAJNOQ010004046">
    <property type="protein sequence ID" value="CAF1042124.1"/>
    <property type="molecule type" value="Genomic_DNA"/>
</dbReference>
<evidence type="ECO:0000313" key="4">
    <source>
        <dbReference type="Proteomes" id="UP000663829"/>
    </source>
</evidence>
<organism evidence="2 4">
    <name type="scientific">Didymodactylos carnosus</name>
    <dbReference type="NCBI Taxonomy" id="1234261"/>
    <lineage>
        <taxon>Eukaryota</taxon>
        <taxon>Metazoa</taxon>
        <taxon>Spiralia</taxon>
        <taxon>Gnathifera</taxon>
        <taxon>Rotifera</taxon>
        <taxon>Eurotatoria</taxon>
        <taxon>Bdelloidea</taxon>
        <taxon>Philodinida</taxon>
        <taxon>Philodinidae</taxon>
        <taxon>Didymodactylos</taxon>
    </lineage>
</organism>